<protein>
    <recommendedName>
        <fullName evidence="4">Major facilitator superfamily associated domain-containing protein</fullName>
    </recommendedName>
</protein>
<evidence type="ECO:0008006" key="4">
    <source>
        <dbReference type="Google" id="ProtNLM"/>
    </source>
</evidence>
<dbReference type="Proteomes" id="UP000245119">
    <property type="component" value="Linkage Group LG1"/>
</dbReference>
<evidence type="ECO:0000256" key="1">
    <source>
        <dbReference type="SAM" id="Phobius"/>
    </source>
</evidence>
<dbReference type="AlphaFoldDB" id="A0A2T7PY91"/>
<accession>A0A2T7PY91</accession>
<feature type="transmembrane region" description="Helical" evidence="1">
    <location>
        <begin position="275"/>
        <end position="293"/>
    </location>
</feature>
<sequence length="432" mass="49675">MVSFRQFLFLIWNAVNDPLFALFQDNAKFTITRTRRESILYTAPFLALSYMIPWFQFGSSDWATGLHLIIALSLYDTMFTFIGLAMCCLFTEISTDQKDRLLLTKYAQMASMLGHCSILVFEYTSSSLQNFLAFQITAFFVALCGMSLMIYTGLNAHTVWDFREHKAQDDNVEMPQKVEQDIEQNHPQVKEPFWLKTWQILSERNFIAFVLTNFFQEFHKTYLSNFTAILCDFLIPTTRVPLTVRSTFYGFTGTLGGFMVIFGAPIVGRFGYFRIIRCSFVFKICSGLLMFLIGPSNPWLLMLFILLDTSVTGASYSLFNMPLSDISDHDREKYNRKHPISSTVYGANALVVKPANSLSPMLVVAILNHFGYEKLKDGLLSGEELEIIKDVMFKVVCFYPVLLGMIQFVTWSRFTIRRSILSYEYRVPTTPI</sequence>
<feature type="transmembrane region" description="Helical" evidence="1">
    <location>
        <begin position="133"/>
        <end position="154"/>
    </location>
</feature>
<proteinExistence type="predicted"/>
<feature type="transmembrane region" description="Helical" evidence="1">
    <location>
        <begin position="68"/>
        <end position="90"/>
    </location>
</feature>
<feature type="transmembrane region" description="Helical" evidence="1">
    <location>
        <begin position="248"/>
        <end position="268"/>
    </location>
</feature>
<gene>
    <name evidence="2" type="ORF">C0Q70_01009</name>
</gene>
<dbReference type="OrthoDB" id="62987at2759"/>
<keyword evidence="1" id="KW-0812">Transmembrane</keyword>
<organism evidence="2 3">
    <name type="scientific">Pomacea canaliculata</name>
    <name type="common">Golden apple snail</name>
    <dbReference type="NCBI Taxonomy" id="400727"/>
    <lineage>
        <taxon>Eukaryota</taxon>
        <taxon>Metazoa</taxon>
        <taxon>Spiralia</taxon>
        <taxon>Lophotrochozoa</taxon>
        <taxon>Mollusca</taxon>
        <taxon>Gastropoda</taxon>
        <taxon>Caenogastropoda</taxon>
        <taxon>Architaenioglossa</taxon>
        <taxon>Ampullarioidea</taxon>
        <taxon>Ampullariidae</taxon>
        <taxon>Pomacea</taxon>
    </lineage>
</organism>
<comment type="caution">
    <text evidence="2">The sequence shown here is derived from an EMBL/GenBank/DDBJ whole genome shotgun (WGS) entry which is preliminary data.</text>
</comment>
<reference evidence="2 3" key="1">
    <citation type="submission" date="2018-04" db="EMBL/GenBank/DDBJ databases">
        <title>The genome of golden apple snail Pomacea canaliculata provides insight into stress tolerance and invasive adaptation.</title>
        <authorList>
            <person name="Liu C."/>
            <person name="Liu B."/>
            <person name="Ren Y."/>
            <person name="Zhang Y."/>
            <person name="Wang H."/>
            <person name="Li S."/>
            <person name="Jiang F."/>
            <person name="Yin L."/>
            <person name="Zhang G."/>
            <person name="Qian W."/>
            <person name="Fan W."/>
        </authorList>
    </citation>
    <scope>NUCLEOTIDE SEQUENCE [LARGE SCALE GENOMIC DNA]</scope>
    <source>
        <strain evidence="2">SZHN2017</strain>
        <tissue evidence="2">Muscle</tissue>
    </source>
</reference>
<name>A0A2T7PY91_POMCA</name>
<dbReference type="PANTHER" id="PTHR28658">
    <property type="entry name" value="TRANSMEMBRANE PROTEIN 180"/>
    <property type="match status" value="1"/>
</dbReference>
<keyword evidence="3" id="KW-1185">Reference proteome</keyword>
<dbReference type="InterPro" id="IPR040035">
    <property type="entry name" value="TMEM180"/>
</dbReference>
<dbReference type="PANTHER" id="PTHR28658:SF1">
    <property type="entry name" value="MAJOR FACILITATOR SUPERFAMILY DOMAIN CONTAINING 13B"/>
    <property type="match status" value="1"/>
</dbReference>
<dbReference type="STRING" id="400727.A0A2T7PY91"/>
<evidence type="ECO:0000313" key="3">
    <source>
        <dbReference type="Proteomes" id="UP000245119"/>
    </source>
</evidence>
<dbReference type="Pfam" id="PF13347">
    <property type="entry name" value="MFS_2"/>
    <property type="match status" value="1"/>
</dbReference>
<dbReference type="InterPro" id="IPR036259">
    <property type="entry name" value="MFS_trans_sf"/>
</dbReference>
<dbReference type="SUPFAM" id="SSF103473">
    <property type="entry name" value="MFS general substrate transporter"/>
    <property type="match status" value="1"/>
</dbReference>
<keyword evidence="1" id="KW-0472">Membrane</keyword>
<keyword evidence="1" id="KW-1133">Transmembrane helix</keyword>
<feature type="transmembrane region" description="Helical" evidence="1">
    <location>
        <begin position="38"/>
        <end position="56"/>
    </location>
</feature>
<dbReference type="EMBL" id="PZQS01000001">
    <property type="protein sequence ID" value="PVD38395.1"/>
    <property type="molecule type" value="Genomic_DNA"/>
</dbReference>
<evidence type="ECO:0000313" key="2">
    <source>
        <dbReference type="EMBL" id="PVD38395.1"/>
    </source>
</evidence>